<sequence length="161" mass="18327">MKFSEGLKWNWETELIENSDSVNIISDMNVAENDESFAVKGTRSLREIYSRCPDNDFLKEFKAQMKAEFGMTDLGEMPYFLGMEFKQMDDQIVIHQSKYAQDLLKKFNMSFCKPAPTPLAVGCKLSKDDGEIKIDATINESMIGCLLYLSASRPDIMYATS</sequence>
<dbReference type="AlphaFoldDB" id="A0A6J1BI64"/>
<proteinExistence type="predicted"/>
<gene>
    <name evidence="3" type="primary">LOC110427638</name>
</gene>
<evidence type="ECO:0000313" key="3">
    <source>
        <dbReference type="RefSeq" id="XP_021299232.1"/>
    </source>
</evidence>
<dbReference type="Proteomes" id="UP000504621">
    <property type="component" value="Unplaced"/>
</dbReference>
<organism evidence="2 3">
    <name type="scientific">Herrania umbratica</name>
    <dbReference type="NCBI Taxonomy" id="108875"/>
    <lineage>
        <taxon>Eukaryota</taxon>
        <taxon>Viridiplantae</taxon>
        <taxon>Streptophyta</taxon>
        <taxon>Embryophyta</taxon>
        <taxon>Tracheophyta</taxon>
        <taxon>Spermatophyta</taxon>
        <taxon>Magnoliopsida</taxon>
        <taxon>eudicotyledons</taxon>
        <taxon>Gunneridae</taxon>
        <taxon>Pentapetalae</taxon>
        <taxon>rosids</taxon>
        <taxon>malvids</taxon>
        <taxon>Malvales</taxon>
        <taxon>Malvaceae</taxon>
        <taxon>Byttnerioideae</taxon>
        <taxon>Herrania</taxon>
    </lineage>
</organism>
<reference evidence="3" key="1">
    <citation type="submission" date="2025-08" db="UniProtKB">
        <authorList>
            <consortium name="RefSeq"/>
        </authorList>
    </citation>
    <scope>IDENTIFICATION</scope>
    <source>
        <tissue evidence="3">Leaf</tissue>
    </source>
</reference>
<dbReference type="OrthoDB" id="1002252at2759"/>
<evidence type="ECO:0000313" key="2">
    <source>
        <dbReference type="Proteomes" id="UP000504621"/>
    </source>
</evidence>
<dbReference type="InterPro" id="IPR013103">
    <property type="entry name" value="RVT_2"/>
</dbReference>
<protein>
    <submittedName>
        <fullName evidence="3">Uncharacterized protein LOC110427638</fullName>
    </submittedName>
</protein>
<dbReference type="RefSeq" id="XP_021299232.1">
    <property type="nucleotide sequence ID" value="XM_021443557.1"/>
</dbReference>
<dbReference type="Pfam" id="PF07727">
    <property type="entry name" value="RVT_2"/>
    <property type="match status" value="1"/>
</dbReference>
<keyword evidence="2" id="KW-1185">Reference proteome</keyword>
<accession>A0A6J1BI64</accession>
<evidence type="ECO:0000259" key="1">
    <source>
        <dbReference type="Pfam" id="PF07727"/>
    </source>
</evidence>
<feature type="domain" description="Reverse transcriptase Ty1/copia-type" evidence="1">
    <location>
        <begin position="54"/>
        <end position="119"/>
    </location>
</feature>
<dbReference type="GeneID" id="110427638"/>
<name>A0A6J1BI64_9ROSI</name>